<feature type="transmembrane region" description="Helical" evidence="2">
    <location>
        <begin position="281"/>
        <end position="299"/>
    </location>
</feature>
<dbReference type="VEuPathDB" id="FungiDB:AeMF1_000367"/>
<name>A0A6G0WB39_9STRA</name>
<keyword evidence="4" id="KW-1185">Reference proteome</keyword>
<evidence type="ECO:0000313" key="4">
    <source>
        <dbReference type="Proteomes" id="UP000481153"/>
    </source>
</evidence>
<protein>
    <submittedName>
        <fullName evidence="3">Uncharacterized protein</fullName>
    </submittedName>
</protein>
<feature type="transmembrane region" description="Helical" evidence="2">
    <location>
        <begin position="151"/>
        <end position="171"/>
    </location>
</feature>
<feature type="region of interest" description="Disordered" evidence="1">
    <location>
        <begin position="469"/>
        <end position="500"/>
    </location>
</feature>
<keyword evidence="2" id="KW-0812">Transmembrane</keyword>
<comment type="caution">
    <text evidence="3">The sequence shown here is derived from an EMBL/GenBank/DDBJ whole genome shotgun (WGS) entry which is preliminary data.</text>
</comment>
<accession>A0A6G0WB39</accession>
<feature type="compositionally biased region" description="Basic and acidic residues" evidence="1">
    <location>
        <begin position="481"/>
        <end position="498"/>
    </location>
</feature>
<reference evidence="3 4" key="1">
    <citation type="submission" date="2019-07" db="EMBL/GenBank/DDBJ databases">
        <title>Genomics analysis of Aphanomyces spp. identifies a new class of oomycete effector associated with host adaptation.</title>
        <authorList>
            <person name="Gaulin E."/>
        </authorList>
    </citation>
    <scope>NUCLEOTIDE SEQUENCE [LARGE SCALE GENOMIC DNA]</scope>
    <source>
        <strain evidence="3 4">ATCC 201684</strain>
    </source>
</reference>
<dbReference type="EMBL" id="VJMJ01000270">
    <property type="protein sequence ID" value="KAF0724447.1"/>
    <property type="molecule type" value="Genomic_DNA"/>
</dbReference>
<proteinExistence type="predicted"/>
<organism evidence="3 4">
    <name type="scientific">Aphanomyces euteiches</name>
    <dbReference type="NCBI Taxonomy" id="100861"/>
    <lineage>
        <taxon>Eukaryota</taxon>
        <taxon>Sar</taxon>
        <taxon>Stramenopiles</taxon>
        <taxon>Oomycota</taxon>
        <taxon>Saprolegniomycetes</taxon>
        <taxon>Saprolegniales</taxon>
        <taxon>Verrucalvaceae</taxon>
        <taxon>Aphanomyces</taxon>
    </lineage>
</organism>
<evidence type="ECO:0000256" key="1">
    <source>
        <dbReference type="SAM" id="MobiDB-lite"/>
    </source>
</evidence>
<feature type="transmembrane region" description="Helical" evidence="2">
    <location>
        <begin position="46"/>
        <end position="74"/>
    </location>
</feature>
<sequence>MSLMADSKNTSYLAITVNEPAKSNEQKATHAEDKPRSIWVKMLMRLAYVIAIPFVMINDIFWLFTVIIGTISLFREWLGWKHEMAWLRLVFMCKYHEAEFYRANAKRFDALVTPSTEGVIKTVEELVEAQAETVSQFVEGGESFINTKGGMALSSVVVSAMFYAAYLVYFWHQEFDIGQVNSKVHDALAIILPWLLQEELEVALSQVMLSGKWITANFDLDSMTMSWILTWMSWQEDQIAQVKAVLSKYKLEFDNRVNQLCLSVGIGAIDMKGASTFITSLWTLILFIQSYIADSIAGVDNSNNLFVSIDNEIRTMEWLYWFFVYYSGALVLFCFLPFFTMNRKEQKKAYESVAASCKMYLMIKNLSNLQDSTTAVLTNEAANLQNQPTALVNNEGVNDDRDHDQSPFRENVAVAYPIIRRLRQQASHQLETNDIISYTLYVLALYTYDFFRGEVDGVAIRELKNQNQGGKRVIPVESNQPEEKREDPIESNEPEPKKSPLKPINQVMSYFWNSTIGEVVDEGKVDDAIPSFLLRVPSDNIEDYVAPPMNMTLFSVPVMGIRTFEDVLTERKITNMASIYRNQLVQAKKIYLCQAEAHTSLLCIGLEVKIMENYIVSIYIVAEEGAKFGHGPVYVSATSLQSELQLFTRPNDGSIGFSEVFEDDQLRAFASCTLDIDPTLMTKPLSVVAT</sequence>
<gene>
    <name evidence="3" type="ORF">Ae201684_016854</name>
</gene>
<feature type="transmembrane region" description="Helical" evidence="2">
    <location>
        <begin position="319"/>
        <end position="339"/>
    </location>
</feature>
<keyword evidence="2" id="KW-0472">Membrane</keyword>
<keyword evidence="2" id="KW-1133">Transmembrane helix</keyword>
<evidence type="ECO:0000256" key="2">
    <source>
        <dbReference type="SAM" id="Phobius"/>
    </source>
</evidence>
<evidence type="ECO:0000313" key="3">
    <source>
        <dbReference type="EMBL" id="KAF0724447.1"/>
    </source>
</evidence>
<dbReference type="AlphaFoldDB" id="A0A6G0WB39"/>
<dbReference type="Proteomes" id="UP000481153">
    <property type="component" value="Unassembled WGS sequence"/>
</dbReference>